<dbReference type="PANTHER" id="PTHR13178:SF0">
    <property type="entry name" value="NADH DEHYDROGENASE [UBIQUINONE] 1 BETA SUBCOMPLEX SUBUNIT 5, MITOCHONDRIAL"/>
    <property type="match status" value="1"/>
</dbReference>
<dbReference type="STRING" id="6573.A0A210Q5M4"/>
<evidence type="ECO:0000256" key="16">
    <source>
        <dbReference type="ARBA" id="ARBA00032550"/>
    </source>
</evidence>
<keyword evidence="7" id="KW-0679">Respiratory chain</keyword>
<comment type="similarity">
    <text evidence="3">Belongs to the complex I NDUFB5 subunit family.</text>
</comment>
<dbReference type="Pfam" id="PF09781">
    <property type="entry name" value="NDUF_B5"/>
    <property type="match status" value="1"/>
</dbReference>
<comment type="subunit">
    <text evidence="4">Complex I is composed of 45 different subunits.</text>
</comment>
<comment type="caution">
    <text evidence="17">The sequence shown here is derived from an EMBL/GenBank/DDBJ whole genome shotgun (WGS) entry which is preliminary data.</text>
</comment>
<keyword evidence="14" id="KW-0472">Membrane</keyword>
<dbReference type="PANTHER" id="PTHR13178">
    <property type="entry name" value="NADH-UBIQUINONE OXIDOREDUCTASE SGDH SUBUNIT"/>
    <property type="match status" value="1"/>
</dbReference>
<evidence type="ECO:0000256" key="11">
    <source>
        <dbReference type="ARBA" id="ARBA00022982"/>
    </source>
</evidence>
<dbReference type="GO" id="GO:0005743">
    <property type="term" value="C:mitochondrial inner membrane"/>
    <property type="evidence" value="ECO:0007669"/>
    <property type="project" value="UniProtKB-SubCell"/>
</dbReference>
<evidence type="ECO:0000256" key="9">
    <source>
        <dbReference type="ARBA" id="ARBA00022792"/>
    </source>
</evidence>
<name>A0A210Q5M4_MIZYE</name>
<keyword evidence="17" id="KW-0830">Ubiquinone</keyword>
<comment type="subcellular location">
    <subcellularLocation>
        <location evidence="2">Mitochondrion inner membrane</location>
        <topology evidence="2">Single-pass membrane protein</topology>
    </subcellularLocation>
</comment>
<keyword evidence="9" id="KW-0999">Mitochondrion inner membrane</keyword>
<evidence type="ECO:0000256" key="14">
    <source>
        <dbReference type="ARBA" id="ARBA00023136"/>
    </source>
</evidence>
<evidence type="ECO:0000256" key="3">
    <source>
        <dbReference type="ARBA" id="ARBA00007152"/>
    </source>
</evidence>
<evidence type="ECO:0000313" key="18">
    <source>
        <dbReference type="Proteomes" id="UP000242188"/>
    </source>
</evidence>
<evidence type="ECO:0000256" key="12">
    <source>
        <dbReference type="ARBA" id="ARBA00022989"/>
    </source>
</evidence>
<evidence type="ECO:0000256" key="13">
    <source>
        <dbReference type="ARBA" id="ARBA00023128"/>
    </source>
</evidence>
<evidence type="ECO:0000256" key="6">
    <source>
        <dbReference type="ARBA" id="ARBA00022448"/>
    </source>
</evidence>
<dbReference type="InterPro" id="IPR019173">
    <property type="entry name" value="NADH_UbQ_OxRdtase_B5_su"/>
</dbReference>
<organism evidence="17 18">
    <name type="scientific">Mizuhopecten yessoensis</name>
    <name type="common">Japanese scallop</name>
    <name type="synonym">Patinopecten yessoensis</name>
    <dbReference type="NCBI Taxonomy" id="6573"/>
    <lineage>
        <taxon>Eukaryota</taxon>
        <taxon>Metazoa</taxon>
        <taxon>Spiralia</taxon>
        <taxon>Lophotrochozoa</taxon>
        <taxon>Mollusca</taxon>
        <taxon>Bivalvia</taxon>
        <taxon>Autobranchia</taxon>
        <taxon>Pteriomorphia</taxon>
        <taxon>Pectinida</taxon>
        <taxon>Pectinoidea</taxon>
        <taxon>Pectinidae</taxon>
        <taxon>Mizuhopecten</taxon>
    </lineage>
</organism>
<keyword evidence="6" id="KW-0813">Transport</keyword>
<keyword evidence="12" id="KW-1133">Transmembrane helix</keyword>
<evidence type="ECO:0000256" key="5">
    <source>
        <dbReference type="ARBA" id="ARBA00015175"/>
    </source>
</evidence>
<dbReference type="EMBL" id="NEDP02004925">
    <property type="protein sequence ID" value="OWF44052.1"/>
    <property type="molecule type" value="Genomic_DNA"/>
</dbReference>
<keyword evidence="13" id="KW-0496">Mitochondrion</keyword>
<reference evidence="17 18" key="1">
    <citation type="journal article" date="2017" name="Nat. Ecol. Evol.">
        <title>Scallop genome provides insights into evolution of bilaterian karyotype and development.</title>
        <authorList>
            <person name="Wang S."/>
            <person name="Zhang J."/>
            <person name="Jiao W."/>
            <person name="Li J."/>
            <person name="Xun X."/>
            <person name="Sun Y."/>
            <person name="Guo X."/>
            <person name="Huan P."/>
            <person name="Dong B."/>
            <person name="Zhang L."/>
            <person name="Hu X."/>
            <person name="Sun X."/>
            <person name="Wang J."/>
            <person name="Zhao C."/>
            <person name="Wang Y."/>
            <person name="Wang D."/>
            <person name="Huang X."/>
            <person name="Wang R."/>
            <person name="Lv J."/>
            <person name="Li Y."/>
            <person name="Zhang Z."/>
            <person name="Liu B."/>
            <person name="Lu W."/>
            <person name="Hui Y."/>
            <person name="Liang J."/>
            <person name="Zhou Z."/>
            <person name="Hou R."/>
            <person name="Li X."/>
            <person name="Liu Y."/>
            <person name="Li H."/>
            <person name="Ning X."/>
            <person name="Lin Y."/>
            <person name="Zhao L."/>
            <person name="Xing Q."/>
            <person name="Dou J."/>
            <person name="Li Y."/>
            <person name="Mao J."/>
            <person name="Guo H."/>
            <person name="Dou H."/>
            <person name="Li T."/>
            <person name="Mu C."/>
            <person name="Jiang W."/>
            <person name="Fu Q."/>
            <person name="Fu X."/>
            <person name="Miao Y."/>
            <person name="Liu J."/>
            <person name="Yu Q."/>
            <person name="Li R."/>
            <person name="Liao H."/>
            <person name="Li X."/>
            <person name="Kong Y."/>
            <person name="Jiang Z."/>
            <person name="Chourrout D."/>
            <person name="Li R."/>
            <person name="Bao Z."/>
        </authorList>
    </citation>
    <scope>NUCLEOTIDE SEQUENCE [LARGE SCALE GENOMIC DNA]</scope>
    <source>
        <strain evidence="17 18">PY_sf001</strain>
    </source>
</reference>
<keyword evidence="18" id="KW-1185">Reference proteome</keyword>
<evidence type="ECO:0000256" key="10">
    <source>
        <dbReference type="ARBA" id="ARBA00022946"/>
    </source>
</evidence>
<accession>A0A210Q5M4</accession>
<evidence type="ECO:0000256" key="2">
    <source>
        <dbReference type="ARBA" id="ARBA00004434"/>
    </source>
</evidence>
<evidence type="ECO:0000256" key="8">
    <source>
        <dbReference type="ARBA" id="ARBA00022692"/>
    </source>
</evidence>
<gene>
    <name evidence="17" type="ORF">KP79_PYT21137</name>
</gene>
<proteinExistence type="inferred from homology"/>
<comment type="function">
    <text evidence="1">Accessory subunit of the mitochondrial membrane respiratory chain NADH dehydrogenase (Complex I), that is believed not to be involved in catalysis. Complex I functions in the transfer of electrons from NADH to the respiratory chain. The immediate electron acceptor for the enzyme is believed to be ubiquinone.</text>
</comment>
<evidence type="ECO:0000313" key="17">
    <source>
        <dbReference type="EMBL" id="OWF44052.1"/>
    </source>
</evidence>
<evidence type="ECO:0000256" key="1">
    <source>
        <dbReference type="ARBA" id="ARBA00003195"/>
    </source>
</evidence>
<dbReference type="AlphaFoldDB" id="A0A210Q5M4"/>
<evidence type="ECO:0000256" key="15">
    <source>
        <dbReference type="ARBA" id="ARBA00032395"/>
    </source>
</evidence>
<keyword evidence="10" id="KW-0809">Transit peptide</keyword>
<keyword evidence="11" id="KW-0249">Electron transport</keyword>
<dbReference type="Proteomes" id="UP000242188">
    <property type="component" value="Unassembled WGS sequence"/>
</dbReference>
<keyword evidence="8" id="KW-0812">Transmembrane</keyword>
<protein>
    <recommendedName>
        <fullName evidence="5">NADH dehydrogenase [ubiquinone] 1 beta subcomplex subunit 5, mitochondrial</fullName>
    </recommendedName>
    <alternativeName>
        <fullName evidence="16">Complex I-SGDH</fullName>
    </alternativeName>
    <alternativeName>
        <fullName evidence="15">NADH-ubiquinone oxidoreductase SGDH subunit</fullName>
    </alternativeName>
</protein>
<sequence length="296" mass="33643">MVVISCLRPSARGLKAVLPVLRCSPPTISASKQVGPVIMSCRGGAGRAMPMRTGLYLDRLWRDGVQFFLVLGTIPALGIITLSNLFSTHGELTDLPEDQNPQTWEYHKHPITRFIAKYIVRSPEKLYEVHMAMMYEQDQKRRLRLLERQVKRVMLDRQDVRGWYYFQGSTDIKQQTADEEDPPGSYNTCHIKSSVLETFHQTLTIFRESYRLVDQIQGLERKSWYAGYLDLSGALTVCQLCGLDGTGHGTLDTGVAVKSWYTAYKGSKSTVEPVFRDTFEKLIKWPLIAGSLFKQV</sequence>
<evidence type="ECO:0000256" key="4">
    <source>
        <dbReference type="ARBA" id="ARBA00011533"/>
    </source>
</evidence>
<evidence type="ECO:0000256" key="7">
    <source>
        <dbReference type="ARBA" id="ARBA00022660"/>
    </source>
</evidence>
<dbReference type="OrthoDB" id="9995605at2759"/>